<proteinExistence type="predicted"/>
<accession>A0A0E9TNR7</accession>
<protein>
    <submittedName>
        <fullName evidence="1">Uncharacterized protein</fullName>
    </submittedName>
</protein>
<reference evidence="1" key="2">
    <citation type="journal article" date="2015" name="Fish Shellfish Immunol.">
        <title>Early steps in the European eel (Anguilla anguilla)-Vibrio vulnificus interaction in the gills: Role of the RtxA13 toxin.</title>
        <authorList>
            <person name="Callol A."/>
            <person name="Pajuelo D."/>
            <person name="Ebbesson L."/>
            <person name="Teles M."/>
            <person name="MacKenzie S."/>
            <person name="Amaro C."/>
        </authorList>
    </citation>
    <scope>NUCLEOTIDE SEQUENCE</scope>
</reference>
<dbReference type="EMBL" id="GBXM01054052">
    <property type="protein sequence ID" value="JAH54525.1"/>
    <property type="molecule type" value="Transcribed_RNA"/>
</dbReference>
<name>A0A0E9TNR7_ANGAN</name>
<sequence>MPKNINKLNGFTCKKVYYFQIKDL</sequence>
<reference evidence="1" key="1">
    <citation type="submission" date="2014-11" db="EMBL/GenBank/DDBJ databases">
        <authorList>
            <person name="Amaro Gonzalez C."/>
        </authorList>
    </citation>
    <scope>NUCLEOTIDE SEQUENCE</scope>
</reference>
<evidence type="ECO:0000313" key="1">
    <source>
        <dbReference type="EMBL" id="JAH54525.1"/>
    </source>
</evidence>
<organism evidence="1">
    <name type="scientific">Anguilla anguilla</name>
    <name type="common">European freshwater eel</name>
    <name type="synonym">Muraena anguilla</name>
    <dbReference type="NCBI Taxonomy" id="7936"/>
    <lineage>
        <taxon>Eukaryota</taxon>
        <taxon>Metazoa</taxon>
        <taxon>Chordata</taxon>
        <taxon>Craniata</taxon>
        <taxon>Vertebrata</taxon>
        <taxon>Euteleostomi</taxon>
        <taxon>Actinopterygii</taxon>
        <taxon>Neopterygii</taxon>
        <taxon>Teleostei</taxon>
        <taxon>Anguilliformes</taxon>
        <taxon>Anguillidae</taxon>
        <taxon>Anguilla</taxon>
    </lineage>
</organism>
<dbReference type="AlphaFoldDB" id="A0A0E9TNR7"/>